<protein>
    <submittedName>
        <fullName evidence="3">Serpin family B member 10</fullName>
    </submittedName>
</protein>
<dbReference type="InterPro" id="IPR042185">
    <property type="entry name" value="Serpin_sf_2"/>
</dbReference>
<dbReference type="Ensembl" id="ENSSPUT00000021398.1">
    <property type="protein sequence ID" value="ENSSPUP00000020095.1"/>
    <property type="gene ID" value="ENSSPUG00000015442.1"/>
</dbReference>
<reference evidence="3" key="2">
    <citation type="submission" date="2025-09" db="UniProtKB">
        <authorList>
            <consortium name="Ensembl"/>
        </authorList>
    </citation>
    <scope>IDENTIFICATION</scope>
</reference>
<dbReference type="PROSITE" id="PS00284">
    <property type="entry name" value="SERPIN"/>
    <property type="match status" value="1"/>
</dbReference>
<keyword evidence="4" id="KW-1185">Reference proteome</keyword>
<reference evidence="3" key="1">
    <citation type="submission" date="2025-08" db="UniProtKB">
        <authorList>
            <consortium name="Ensembl"/>
        </authorList>
    </citation>
    <scope>IDENTIFICATION</scope>
</reference>
<evidence type="ECO:0000256" key="1">
    <source>
        <dbReference type="ARBA" id="ARBA00006426"/>
    </source>
</evidence>
<evidence type="ECO:0000313" key="4">
    <source>
        <dbReference type="Proteomes" id="UP000694392"/>
    </source>
</evidence>
<proteinExistence type="inferred from homology"/>
<dbReference type="InterPro" id="IPR023796">
    <property type="entry name" value="Serpin_dom"/>
</dbReference>
<comment type="similarity">
    <text evidence="1">Belongs to the serpin family. Ov-serpin subfamily.</text>
</comment>
<dbReference type="InterPro" id="IPR000215">
    <property type="entry name" value="Serpin_fam"/>
</dbReference>
<dbReference type="GO" id="GO:0005829">
    <property type="term" value="C:cytosol"/>
    <property type="evidence" value="ECO:0007669"/>
    <property type="project" value="Ensembl"/>
</dbReference>
<dbReference type="GO" id="GO:0005654">
    <property type="term" value="C:nucleoplasm"/>
    <property type="evidence" value="ECO:0007669"/>
    <property type="project" value="Ensembl"/>
</dbReference>
<dbReference type="OMA" id="MAIMERP"/>
<sequence length="182" mass="20629">MMFQKEKFNWNYIKTVQTHILELPYVSNDLSLFILLPDDISDDTTGLEMLERELTSEKLSQWTSSDAMEETEVEVHLPRIKLEGSYDLKTTLNSMGVRDSFSQDRADFTGMSEKNNLVLSHVFHKTFVGVNEDGTEAGAASTGVVTSRSGVSVMFAADHPFLFFIRHNKTNNILFFGRFCSP</sequence>
<dbReference type="Gene3D" id="2.30.39.10">
    <property type="entry name" value="Alpha-1-antitrypsin, domain 1"/>
    <property type="match status" value="2"/>
</dbReference>
<dbReference type="AlphaFoldDB" id="A0A8D0HDK4"/>
<name>A0A8D0HDK4_SPHPU</name>
<feature type="domain" description="Serpin" evidence="2">
    <location>
        <begin position="1"/>
        <end position="182"/>
    </location>
</feature>
<dbReference type="InterPro" id="IPR042178">
    <property type="entry name" value="Serpin_sf_1"/>
</dbReference>
<dbReference type="GO" id="GO:0004867">
    <property type="term" value="F:serine-type endopeptidase inhibitor activity"/>
    <property type="evidence" value="ECO:0007669"/>
    <property type="project" value="InterPro"/>
</dbReference>
<dbReference type="Gene3D" id="3.30.497.10">
    <property type="entry name" value="Antithrombin, subunit I, domain 2"/>
    <property type="match status" value="1"/>
</dbReference>
<organism evidence="3 4">
    <name type="scientific">Sphenodon punctatus</name>
    <name type="common">Tuatara</name>
    <name type="synonym">Hatteria punctata</name>
    <dbReference type="NCBI Taxonomy" id="8508"/>
    <lineage>
        <taxon>Eukaryota</taxon>
        <taxon>Metazoa</taxon>
        <taxon>Chordata</taxon>
        <taxon>Craniata</taxon>
        <taxon>Vertebrata</taxon>
        <taxon>Euteleostomi</taxon>
        <taxon>Lepidosauria</taxon>
        <taxon>Sphenodontia</taxon>
        <taxon>Sphenodontidae</taxon>
        <taxon>Sphenodon</taxon>
    </lineage>
</organism>
<dbReference type="InterPro" id="IPR023795">
    <property type="entry name" value="Serpin_CS"/>
</dbReference>
<dbReference type="SUPFAM" id="SSF56574">
    <property type="entry name" value="Serpins"/>
    <property type="match status" value="1"/>
</dbReference>
<dbReference type="GeneTree" id="ENSGT00940000161205"/>
<dbReference type="PANTHER" id="PTHR11461">
    <property type="entry name" value="SERINE PROTEASE INHIBITOR, SERPIN"/>
    <property type="match status" value="1"/>
</dbReference>
<evidence type="ECO:0000259" key="2">
    <source>
        <dbReference type="SMART" id="SM00093"/>
    </source>
</evidence>
<gene>
    <name evidence="3" type="primary">SERPINB10</name>
</gene>
<dbReference type="FunFam" id="2.30.39.10:FF:000001">
    <property type="entry name" value="Serpin family B member 2"/>
    <property type="match status" value="1"/>
</dbReference>
<dbReference type="Proteomes" id="UP000694392">
    <property type="component" value="Unplaced"/>
</dbReference>
<accession>A0A8D0HDK4</accession>
<dbReference type="PANTHER" id="PTHR11461:SF61">
    <property type="entry name" value="PLASMINOGEN ACTIVATOR INHIBITOR 2"/>
    <property type="match status" value="1"/>
</dbReference>
<dbReference type="Pfam" id="PF00079">
    <property type="entry name" value="Serpin"/>
    <property type="match status" value="1"/>
</dbReference>
<dbReference type="SMART" id="SM00093">
    <property type="entry name" value="SERPIN"/>
    <property type="match status" value="1"/>
</dbReference>
<dbReference type="GO" id="GO:0005615">
    <property type="term" value="C:extracellular space"/>
    <property type="evidence" value="ECO:0007669"/>
    <property type="project" value="InterPro"/>
</dbReference>
<dbReference type="InterPro" id="IPR036186">
    <property type="entry name" value="Serpin_sf"/>
</dbReference>
<evidence type="ECO:0000313" key="3">
    <source>
        <dbReference type="Ensembl" id="ENSSPUP00000020095.1"/>
    </source>
</evidence>